<protein>
    <submittedName>
        <fullName evidence="2">Uncharacterized protein</fullName>
    </submittedName>
</protein>
<evidence type="ECO:0000256" key="1">
    <source>
        <dbReference type="SAM" id="SignalP"/>
    </source>
</evidence>
<name>A0A921MSR1_9BACT</name>
<organism evidence="2 3">
    <name type="scientific">Barnesiella viscericola</name>
    <dbReference type="NCBI Taxonomy" id="397865"/>
    <lineage>
        <taxon>Bacteria</taxon>
        <taxon>Pseudomonadati</taxon>
        <taxon>Bacteroidota</taxon>
        <taxon>Bacteroidia</taxon>
        <taxon>Bacteroidales</taxon>
        <taxon>Barnesiellaceae</taxon>
        <taxon>Barnesiella</taxon>
    </lineage>
</organism>
<feature type="chain" id="PRO_5036950125" evidence="1">
    <location>
        <begin position="19"/>
        <end position="544"/>
    </location>
</feature>
<evidence type="ECO:0000313" key="3">
    <source>
        <dbReference type="Proteomes" id="UP000757103"/>
    </source>
</evidence>
<sequence>MRAFLLLLLSLAAPLLHAERTITNPAWIARNTPVVTVDSILLRDTLCRLYITLKQLPHTTLTLHDDWVIQDSLGHTIGRVKDIDGVDFNRIFQFESDSTLSVEMDFTGLPPSLEEFDLTGNRGPHEIRIIGISLTKQRGPRAAQAHTQPIQPSPSCTPLPKLTFKPDTAWLQGRLIGYHPRLNLPKGEIEHTDLFTGQHTTIAVPLAADGSFAVAIPLRHPVQQKVIFNDRYLSFYIEPTDTLYMEVPLDELFAPCRYIGEIEQNCVHLIYRGRNACINEELRQIRLKNSTETEAWIKAFNSLSPRLYQQSEIDKFQVKLQQLKHDYLNGKLSRKSYALSVLNDYYLFISHLLVYNQIKGVEEDYEYIKNRNLYTPFAILTPLDNPLSTASTYYPDILALLEKRESLSPPPIWNSREFIEALENRGIILSPSEKETLKFALGECHIPPENVQATIEQLNKKSEKEQIAMREERLQQQREANYRLLFGPSDDFTCQLLDTRRIIKLIQQLHRALSPEELEEFTQTITDTRLQQVIEQINSAAPHR</sequence>
<dbReference type="Proteomes" id="UP000757103">
    <property type="component" value="Unassembled WGS sequence"/>
</dbReference>
<dbReference type="RefSeq" id="WP_273306951.1">
    <property type="nucleotide sequence ID" value="NZ_DYUD01000027.1"/>
</dbReference>
<comment type="caution">
    <text evidence="2">The sequence shown here is derived from an EMBL/GenBank/DDBJ whole genome shotgun (WGS) entry which is preliminary data.</text>
</comment>
<reference evidence="2" key="1">
    <citation type="journal article" date="2021" name="PeerJ">
        <title>Extensive microbial diversity within the chicken gut microbiome revealed by metagenomics and culture.</title>
        <authorList>
            <person name="Gilroy R."/>
            <person name="Ravi A."/>
            <person name="Getino M."/>
            <person name="Pursley I."/>
            <person name="Horton D.L."/>
            <person name="Alikhan N.F."/>
            <person name="Baker D."/>
            <person name="Gharbi K."/>
            <person name="Hall N."/>
            <person name="Watson M."/>
            <person name="Adriaenssens E.M."/>
            <person name="Foster-Nyarko E."/>
            <person name="Jarju S."/>
            <person name="Secka A."/>
            <person name="Antonio M."/>
            <person name="Oren A."/>
            <person name="Chaudhuri R.R."/>
            <person name="La Ragione R."/>
            <person name="Hildebrand F."/>
            <person name="Pallen M.J."/>
        </authorList>
    </citation>
    <scope>NUCLEOTIDE SEQUENCE</scope>
    <source>
        <strain evidence="2">CHK121-7720</strain>
    </source>
</reference>
<dbReference type="EMBL" id="DYUD01000027">
    <property type="protein sequence ID" value="HJG89894.1"/>
    <property type="molecule type" value="Genomic_DNA"/>
</dbReference>
<accession>A0A921MSR1</accession>
<evidence type="ECO:0000313" key="2">
    <source>
        <dbReference type="EMBL" id="HJG89894.1"/>
    </source>
</evidence>
<proteinExistence type="predicted"/>
<dbReference type="AlphaFoldDB" id="A0A921MSR1"/>
<feature type="signal peptide" evidence="1">
    <location>
        <begin position="1"/>
        <end position="18"/>
    </location>
</feature>
<reference evidence="2" key="2">
    <citation type="submission" date="2021-09" db="EMBL/GenBank/DDBJ databases">
        <authorList>
            <person name="Gilroy R."/>
        </authorList>
    </citation>
    <scope>NUCLEOTIDE SEQUENCE</scope>
    <source>
        <strain evidence="2">CHK121-7720</strain>
    </source>
</reference>
<gene>
    <name evidence="2" type="ORF">K8U91_10555</name>
</gene>
<keyword evidence="1" id="KW-0732">Signal</keyword>